<reference evidence="8" key="3">
    <citation type="submission" date="2025-09" db="UniProtKB">
        <authorList>
            <consortium name="Ensembl"/>
        </authorList>
    </citation>
    <scope>IDENTIFICATION</scope>
</reference>
<evidence type="ECO:0000256" key="5">
    <source>
        <dbReference type="ARBA" id="ARBA00022949"/>
    </source>
</evidence>
<dbReference type="PROSITE" id="PS50176">
    <property type="entry name" value="ARM_REPEAT"/>
    <property type="match status" value="1"/>
</dbReference>
<dbReference type="EMBL" id="AHAT01030654">
    <property type="status" value="NOT_ANNOTATED_CDS"/>
    <property type="molecule type" value="Genomic_DNA"/>
</dbReference>
<dbReference type="PANTHER" id="PTHR10372:SF1">
    <property type="entry name" value="PLAKOPHILIN-3"/>
    <property type="match status" value="1"/>
</dbReference>
<dbReference type="Bgee" id="ENSLOCG00000006681">
    <property type="expression patterns" value="Expressed in zone of skin and 10 other cell types or tissues"/>
</dbReference>
<dbReference type="GO" id="GO:0070161">
    <property type="term" value="C:anchoring junction"/>
    <property type="evidence" value="ECO:0007669"/>
    <property type="project" value="UniProtKB-SubCell"/>
</dbReference>
<dbReference type="STRING" id="7918.ENSLOCP00000008066"/>
<dbReference type="Gene3D" id="1.25.10.10">
    <property type="entry name" value="Leucine-rich Repeat Variant"/>
    <property type="match status" value="1"/>
</dbReference>
<dbReference type="HOGENOM" id="CLU_725538_0_0_1"/>
<dbReference type="GeneTree" id="ENSGT00940000159515"/>
<keyword evidence="4" id="KW-0130">Cell adhesion</keyword>
<evidence type="ECO:0000256" key="6">
    <source>
        <dbReference type="PROSITE-ProRule" id="PRU00259"/>
    </source>
</evidence>
<organism evidence="8 9">
    <name type="scientific">Lepisosteus oculatus</name>
    <name type="common">Spotted gar</name>
    <dbReference type="NCBI Taxonomy" id="7918"/>
    <lineage>
        <taxon>Eukaryota</taxon>
        <taxon>Metazoa</taxon>
        <taxon>Chordata</taxon>
        <taxon>Craniata</taxon>
        <taxon>Vertebrata</taxon>
        <taxon>Euteleostomi</taxon>
        <taxon>Actinopterygii</taxon>
        <taxon>Neopterygii</taxon>
        <taxon>Holostei</taxon>
        <taxon>Semionotiformes</taxon>
        <taxon>Lepisosteidae</taxon>
        <taxon>Lepisosteus</taxon>
    </lineage>
</organism>
<dbReference type="EMBL" id="AHAT01030653">
    <property type="status" value="NOT_ANNOTATED_CDS"/>
    <property type="molecule type" value="Genomic_DNA"/>
</dbReference>
<dbReference type="Proteomes" id="UP000018468">
    <property type="component" value="Linkage group LG27"/>
</dbReference>
<protein>
    <submittedName>
        <fullName evidence="8">Plakophilin 3</fullName>
    </submittedName>
</protein>
<reference evidence="8" key="2">
    <citation type="submission" date="2025-08" db="UniProtKB">
        <authorList>
            <consortium name="Ensembl"/>
        </authorList>
    </citation>
    <scope>IDENTIFICATION</scope>
</reference>
<sequence>MSKYGNGTVRGFSTRSAVEMGPRQKISLGAGGGSVYQQGGADVRAGYQTRQTASRTVSRGGGGGDPEVISLSSLRFRSLPAQSAVSHWMREDSDGSLASERDATVNRHSTYSAFEGYSAAGQARQAPLVPSSSMRRSLSGTLYRQAGGGAEGGAMGVAADEGPAHTYKGPAHRTISRVHNRNRMSVSSVSQQQQQVAAGGYGIMGQGMSGSQAAMLAQQGTLNRAMSVKSLHSVGKGVDLYDGQFDFMNSNGGLNNLTMSTAVSYLSMLDPEMQLLGAAYIQHECYHNSDAKTQARQLKAIPALVKLFNSESQDVQRYATGAMRNLIYENLDNKSALIEAGGIPQLIEALRESDDELRKNVTGMPRPSSRLLAPPISCSAP</sequence>
<dbReference type="InterPro" id="IPR016024">
    <property type="entry name" value="ARM-type_fold"/>
</dbReference>
<keyword evidence="5" id="KW-0965">Cell junction</keyword>
<evidence type="ECO:0000256" key="1">
    <source>
        <dbReference type="ARBA" id="ARBA00004282"/>
    </source>
</evidence>
<accession>W5MI57</accession>
<keyword evidence="9" id="KW-1185">Reference proteome</keyword>
<proteinExistence type="inferred from homology"/>
<dbReference type="Pfam" id="PF00514">
    <property type="entry name" value="Arm"/>
    <property type="match status" value="2"/>
</dbReference>
<dbReference type="OMA" id="RSMMSER"/>
<evidence type="ECO:0000313" key="8">
    <source>
        <dbReference type="Ensembl" id="ENSLOCP00000008066.1"/>
    </source>
</evidence>
<reference evidence="9" key="1">
    <citation type="submission" date="2011-12" db="EMBL/GenBank/DDBJ databases">
        <title>The Draft Genome of Lepisosteus oculatus.</title>
        <authorList>
            <consortium name="The Broad Institute Genome Assembly &amp; Analysis Group"/>
            <consortium name="Computational R&amp;D Group"/>
            <consortium name="and Sequencing Platform"/>
            <person name="Di Palma F."/>
            <person name="Alfoldi J."/>
            <person name="Johnson J."/>
            <person name="Berlin A."/>
            <person name="Gnerre S."/>
            <person name="Jaffe D."/>
            <person name="MacCallum I."/>
            <person name="Young S."/>
            <person name="Walker B.J."/>
            <person name="Lander E.S."/>
            <person name="Lindblad-Toh K."/>
        </authorList>
    </citation>
    <scope>NUCLEOTIDE SEQUENCE [LARGE SCALE GENOMIC DNA]</scope>
</reference>
<evidence type="ECO:0000256" key="7">
    <source>
        <dbReference type="SAM" id="MobiDB-lite"/>
    </source>
</evidence>
<dbReference type="InterPro" id="IPR028435">
    <property type="entry name" value="Plakophilin/d_Catenin"/>
</dbReference>
<dbReference type="InterPro" id="IPR000225">
    <property type="entry name" value="Armadillo"/>
</dbReference>
<evidence type="ECO:0000256" key="3">
    <source>
        <dbReference type="ARBA" id="ARBA00022737"/>
    </source>
</evidence>
<evidence type="ECO:0000256" key="2">
    <source>
        <dbReference type="ARBA" id="ARBA00005462"/>
    </source>
</evidence>
<feature type="repeat" description="ARM" evidence="6">
    <location>
        <begin position="299"/>
        <end position="341"/>
    </location>
</feature>
<comment type="subcellular location">
    <subcellularLocation>
        <location evidence="1">Cell junction</location>
    </subcellularLocation>
</comment>
<feature type="region of interest" description="Disordered" evidence="7">
    <location>
        <begin position="359"/>
        <end position="381"/>
    </location>
</feature>
<dbReference type="SUPFAM" id="SSF48371">
    <property type="entry name" value="ARM repeat"/>
    <property type="match status" value="1"/>
</dbReference>
<dbReference type="OrthoDB" id="3245100at2759"/>
<dbReference type="GO" id="GO:0098609">
    <property type="term" value="P:cell-cell adhesion"/>
    <property type="evidence" value="ECO:0007669"/>
    <property type="project" value="InterPro"/>
</dbReference>
<evidence type="ECO:0000256" key="4">
    <source>
        <dbReference type="ARBA" id="ARBA00022889"/>
    </source>
</evidence>
<dbReference type="Ensembl" id="ENSLOCT00000008076.1">
    <property type="protein sequence ID" value="ENSLOCP00000008066.1"/>
    <property type="gene ID" value="ENSLOCG00000006681.1"/>
</dbReference>
<dbReference type="PANTHER" id="PTHR10372">
    <property type="entry name" value="PLAKOPHILLIN-RELATED"/>
    <property type="match status" value="1"/>
</dbReference>
<name>W5MI57_LEPOC</name>
<dbReference type="InterPro" id="IPR011989">
    <property type="entry name" value="ARM-like"/>
</dbReference>
<dbReference type="AlphaFoldDB" id="W5MI57"/>
<dbReference type="InParanoid" id="W5MI57"/>
<dbReference type="SMART" id="SM00185">
    <property type="entry name" value="ARM"/>
    <property type="match status" value="2"/>
</dbReference>
<keyword evidence="3" id="KW-0677">Repeat</keyword>
<dbReference type="KEGG" id="loc:102688750"/>
<dbReference type="eggNOG" id="KOG1048">
    <property type="taxonomic scope" value="Eukaryota"/>
</dbReference>
<evidence type="ECO:0000313" key="9">
    <source>
        <dbReference type="Proteomes" id="UP000018468"/>
    </source>
</evidence>
<comment type="similarity">
    <text evidence="2">Belongs to the beta-catenin family.</text>
</comment>